<evidence type="ECO:0000313" key="2">
    <source>
        <dbReference type="Proteomes" id="UP000265703"/>
    </source>
</evidence>
<evidence type="ECO:0000313" key="1">
    <source>
        <dbReference type="EMBL" id="RIA88243.1"/>
    </source>
</evidence>
<dbReference type="PANTHER" id="PTHR35871:SF1">
    <property type="entry name" value="CXC1-LIKE CYSTEINE CLUSTER ASSOCIATED WITH KDZ TRANSPOSASES DOMAIN-CONTAINING PROTEIN"/>
    <property type="match status" value="1"/>
</dbReference>
<dbReference type="Proteomes" id="UP000265703">
    <property type="component" value="Unassembled WGS sequence"/>
</dbReference>
<protein>
    <submittedName>
        <fullName evidence="1">Uncharacterized protein</fullName>
    </submittedName>
</protein>
<organism evidence="1 2">
    <name type="scientific">Glomus cerebriforme</name>
    <dbReference type="NCBI Taxonomy" id="658196"/>
    <lineage>
        <taxon>Eukaryota</taxon>
        <taxon>Fungi</taxon>
        <taxon>Fungi incertae sedis</taxon>
        <taxon>Mucoromycota</taxon>
        <taxon>Glomeromycotina</taxon>
        <taxon>Glomeromycetes</taxon>
        <taxon>Glomerales</taxon>
        <taxon>Glomeraceae</taxon>
        <taxon>Glomus</taxon>
    </lineage>
</organism>
<dbReference type="EMBL" id="QKYT01000273">
    <property type="protein sequence ID" value="RIA88243.1"/>
    <property type="molecule type" value="Genomic_DNA"/>
</dbReference>
<sequence length="207" mass="23955">MISEFLLETIGKLKLTDELAASYPNVPNKTRKYLHSNKNKEGWWTAEHLLNQVVNLAILIFNILYPNAIAVFAFDNSTNYGTMAKDGLNAFNMNLNPGGKKSYMYMTYYKPNQTPQSIVFLHDHPKFPNQPKDNLLANCKLCKGKTKVADANRINCYVCRILLLQPDFLVQKSQLQEKIKKHGHKCIFYPKYHCELNYIEIYWDAAK</sequence>
<dbReference type="STRING" id="658196.A0A397SQ32"/>
<dbReference type="AlphaFoldDB" id="A0A397SQ32"/>
<proteinExistence type="predicted"/>
<gene>
    <name evidence="1" type="ORF">C1645_695321</name>
</gene>
<comment type="caution">
    <text evidence="1">The sequence shown here is derived from an EMBL/GenBank/DDBJ whole genome shotgun (WGS) entry which is preliminary data.</text>
</comment>
<reference evidence="1 2" key="1">
    <citation type="submission" date="2018-06" db="EMBL/GenBank/DDBJ databases">
        <title>Comparative genomics reveals the genomic features of Rhizophagus irregularis, R. cerebriforme, R. diaphanum and Gigaspora rosea, and their symbiotic lifestyle signature.</title>
        <authorList>
            <person name="Morin E."/>
            <person name="San Clemente H."/>
            <person name="Chen E.C.H."/>
            <person name="De La Providencia I."/>
            <person name="Hainaut M."/>
            <person name="Kuo A."/>
            <person name="Kohler A."/>
            <person name="Murat C."/>
            <person name="Tang N."/>
            <person name="Roy S."/>
            <person name="Loubradou J."/>
            <person name="Henrissat B."/>
            <person name="Grigoriev I.V."/>
            <person name="Corradi N."/>
            <person name="Roux C."/>
            <person name="Martin F.M."/>
        </authorList>
    </citation>
    <scope>NUCLEOTIDE SEQUENCE [LARGE SCALE GENOMIC DNA]</scope>
    <source>
        <strain evidence="1 2">DAOM 227022</strain>
    </source>
</reference>
<dbReference type="PANTHER" id="PTHR35871">
    <property type="entry name" value="EXPRESSED PROTEIN"/>
    <property type="match status" value="1"/>
</dbReference>
<dbReference type="OrthoDB" id="10044727at2759"/>
<keyword evidence="2" id="KW-1185">Reference proteome</keyword>
<accession>A0A397SQ32</accession>
<name>A0A397SQ32_9GLOM</name>